<protein>
    <submittedName>
        <fullName evidence="3">Hydrolase</fullName>
    </submittedName>
</protein>
<dbReference type="SUPFAM" id="SSF56601">
    <property type="entry name" value="beta-lactamase/transpeptidase-like"/>
    <property type="match status" value="1"/>
</dbReference>
<dbReference type="OrthoDB" id="9773047at2"/>
<dbReference type="Proteomes" id="UP000238164">
    <property type="component" value="Chromosome 1"/>
</dbReference>
<dbReference type="RefSeq" id="WP_105185361.1">
    <property type="nucleotide sequence ID" value="NZ_BAAAGO010000018.1"/>
</dbReference>
<keyword evidence="1" id="KW-0472">Membrane</keyword>
<sequence length="448" mass="48011">MRLGGRRLWLRIGAGVIALAMIAALGVYWYLRPLLRTGTGYAAHNACALDTIARRTPLTADLPPNPLVPYLRVSVDSGGYQATVLGVLAGQHAWSVDGFGCTLAVNRPYLGSATRIDQMGNRIARQPVPSPAPALEAALDNAFGADLDQAGRDQLGTRAVLVVSDGTIVAERYAQGFDAGTPQLGWSMSKSVTSLLLGRLVQQGLVSLSDDHLRPEWTDERASITIEDLLRMRSGLAWDETYDLGTPITEMLYNQADMASFVAAQKLAHPVGTVQQYSSGSTTLLCAVLNAKLKQGADLPRQQLLARLGTSSAIWEADAVGTPVCSSYLWATPRDWAAIGQFALSDGVLNGKRLLPEGWMKATTTTEPIATREDPDYAGGWWTNLTPEGSLVSPALPRDTYWASGHDGQKLYVVPSAKLVVVRLGFSPSADDIRTDALVADVLKALGK</sequence>
<dbReference type="InterPro" id="IPR012338">
    <property type="entry name" value="Beta-lactam/transpept-like"/>
</dbReference>
<dbReference type="Gene3D" id="3.40.710.10">
    <property type="entry name" value="DD-peptidase/beta-lactamase superfamily"/>
    <property type="match status" value="1"/>
</dbReference>
<dbReference type="PANTHER" id="PTHR43283:SF7">
    <property type="entry name" value="BETA-LACTAMASE-RELATED DOMAIN-CONTAINING PROTEIN"/>
    <property type="match status" value="1"/>
</dbReference>
<evidence type="ECO:0000256" key="1">
    <source>
        <dbReference type="SAM" id="Phobius"/>
    </source>
</evidence>
<reference evidence="3 4" key="1">
    <citation type="submission" date="2018-02" db="EMBL/GenBank/DDBJ databases">
        <authorList>
            <person name="Cohen D.B."/>
            <person name="Kent A.D."/>
        </authorList>
    </citation>
    <scope>NUCLEOTIDE SEQUENCE [LARGE SCALE GENOMIC DNA]</scope>
    <source>
        <strain evidence="3">1</strain>
    </source>
</reference>
<feature type="domain" description="Beta-lactamase-related" evidence="2">
    <location>
        <begin position="157"/>
        <end position="427"/>
    </location>
</feature>
<keyword evidence="1" id="KW-1133">Transmembrane helix</keyword>
<dbReference type="InterPro" id="IPR001466">
    <property type="entry name" value="Beta-lactam-related"/>
</dbReference>
<accession>A0A2N9JF04</accession>
<dbReference type="AlphaFoldDB" id="A0A2N9JF04"/>
<evidence type="ECO:0000313" key="3">
    <source>
        <dbReference type="EMBL" id="SPD86343.1"/>
    </source>
</evidence>
<evidence type="ECO:0000313" key="4">
    <source>
        <dbReference type="Proteomes" id="UP000238164"/>
    </source>
</evidence>
<proteinExistence type="predicted"/>
<dbReference type="InterPro" id="IPR050789">
    <property type="entry name" value="Diverse_Enzym_Activities"/>
</dbReference>
<dbReference type="GO" id="GO:0016787">
    <property type="term" value="F:hydrolase activity"/>
    <property type="evidence" value="ECO:0007669"/>
    <property type="project" value="UniProtKB-KW"/>
</dbReference>
<dbReference type="PANTHER" id="PTHR43283">
    <property type="entry name" value="BETA-LACTAMASE-RELATED"/>
    <property type="match status" value="1"/>
</dbReference>
<keyword evidence="1" id="KW-0812">Transmembrane</keyword>
<dbReference type="Pfam" id="PF00144">
    <property type="entry name" value="Beta-lactamase"/>
    <property type="match status" value="1"/>
</dbReference>
<keyword evidence="4" id="KW-1185">Reference proteome</keyword>
<dbReference type="KEGG" id="mgg:MPLG2_1307"/>
<keyword evidence="3" id="KW-0378">Hydrolase</keyword>
<evidence type="ECO:0000259" key="2">
    <source>
        <dbReference type="Pfam" id="PF00144"/>
    </source>
</evidence>
<organism evidence="3 4">
    <name type="scientific">Micropruina glycogenica</name>
    <dbReference type="NCBI Taxonomy" id="75385"/>
    <lineage>
        <taxon>Bacteria</taxon>
        <taxon>Bacillati</taxon>
        <taxon>Actinomycetota</taxon>
        <taxon>Actinomycetes</taxon>
        <taxon>Propionibacteriales</taxon>
        <taxon>Nocardioidaceae</taxon>
        <taxon>Micropruina</taxon>
    </lineage>
</organism>
<name>A0A2N9JF04_9ACTN</name>
<dbReference type="EMBL" id="LT985188">
    <property type="protein sequence ID" value="SPD86343.1"/>
    <property type="molecule type" value="Genomic_DNA"/>
</dbReference>
<feature type="transmembrane region" description="Helical" evidence="1">
    <location>
        <begin position="12"/>
        <end position="31"/>
    </location>
</feature>
<gene>
    <name evidence="3" type="ORF">MPLG2_1307</name>
</gene>